<dbReference type="Proteomes" id="UP000266841">
    <property type="component" value="Unassembled WGS sequence"/>
</dbReference>
<evidence type="ECO:0000256" key="1">
    <source>
        <dbReference type="SAM" id="MobiDB-lite"/>
    </source>
</evidence>
<keyword evidence="3" id="KW-1185">Reference proteome</keyword>
<reference evidence="2 3" key="1">
    <citation type="journal article" date="2012" name="Genome Biol.">
        <title>Genome and low-iron response of an oceanic diatom adapted to chronic iron limitation.</title>
        <authorList>
            <person name="Lommer M."/>
            <person name="Specht M."/>
            <person name="Roy A.S."/>
            <person name="Kraemer L."/>
            <person name="Andreson R."/>
            <person name="Gutowska M.A."/>
            <person name="Wolf J."/>
            <person name="Bergner S.V."/>
            <person name="Schilhabel M.B."/>
            <person name="Klostermeier U.C."/>
            <person name="Beiko R.G."/>
            <person name="Rosenstiel P."/>
            <person name="Hippler M."/>
            <person name="Laroche J."/>
        </authorList>
    </citation>
    <scope>NUCLEOTIDE SEQUENCE [LARGE SCALE GENOMIC DNA]</scope>
    <source>
        <strain evidence="2 3">CCMP1005</strain>
    </source>
</reference>
<evidence type="ECO:0000313" key="3">
    <source>
        <dbReference type="Proteomes" id="UP000266841"/>
    </source>
</evidence>
<name>K0RCD1_THAOC</name>
<sequence>MHNQRPLLLCPAEAAALSLIQRRQWRRQTHIIRAKDSRYRSAVGGNSGHSGLLWGIEEHVKKIEALSTATAAVFGCLRERGDRANDLETTLDGVREWVENDDGAVHDVGGGQGPEFEFCAFPWPMRAPRPDELTLSLPRKPQTDFGAETGHVGDTHTPPEQVPISISPSERRHGGGNGDQIEGESGTYTFPIT</sequence>
<dbReference type="EMBL" id="AGNL01041707">
    <property type="protein sequence ID" value="EJK51393.1"/>
    <property type="molecule type" value="Genomic_DNA"/>
</dbReference>
<comment type="caution">
    <text evidence="2">The sequence shown here is derived from an EMBL/GenBank/DDBJ whole genome shotgun (WGS) entry which is preliminary data.</text>
</comment>
<protein>
    <submittedName>
        <fullName evidence="2">Uncharacterized protein</fullName>
    </submittedName>
</protein>
<organism evidence="2 3">
    <name type="scientific">Thalassiosira oceanica</name>
    <name type="common">Marine diatom</name>
    <dbReference type="NCBI Taxonomy" id="159749"/>
    <lineage>
        <taxon>Eukaryota</taxon>
        <taxon>Sar</taxon>
        <taxon>Stramenopiles</taxon>
        <taxon>Ochrophyta</taxon>
        <taxon>Bacillariophyta</taxon>
        <taxon>Coscinodiscophyceae</taxon>
        <taxon>Thalassiosirophycidae</taxon>
        <taxon>Thalassiosirales</taxon>
        <taxon>Thalassiosiraceae</taxon>
        <taxon>Thalassiosira</taxon>
    </lineage>
</organism>
<feature type="region of interest" description="Disordered" evidence="1">
    <location>
        <begin position="139"/>
        <end position="193"/>
    </location>
</feature>
<evidence type="ECO:0000313" key="2">
    <source>
        <dbReference type="EMBL" id="EJK51393.1"/>
    </source>
</evidence>
<gene>
    <name evidence="2" type="ORF">THAOC_29435</name>
</gene>
<proteinExistence type="predicted"/>
<dbReference type="AlphaFoldDB" id="K0RCD1"/>
<accession>K0RCD1</accession>